<dbReference type="AlphaFoldDB" id="A0A6S7L011"/>
<proteinExistence type="predicted"/>
<reference evidence="2" key="1">
    <citation type="submission" date="2020-04" db="EMBL/GenBank/DDBJ databases">
        <authorList>
            <person name="Alioto T."/>
            <person name="Alioto T."/>
            <person name="Gomez Garrido J."/>
        </authorList>
    </citation>
    <scope>NUCLEOTIDE SEQUENCE</scope>
    <source>
        <strain evidence="2">A484AB</strain>
    </source>
</reference>
<accession>A0A6S7L011</accession>
<sequence length="133" mass="15692">QFTGQGVEKNNDDAKRTVFQKSNKWDSVKDVLCTESRQWDLKNCQRQKNCYTKRNLEYWDETIKRQRKERRQLSKPIVITADVNATVDAETCSRADYSNFTVSQLRQKVREMGLNRQGLAKMKKNELINLLQC</sequence>
<evidence type="ECO:0000313" key="3">
    <source>
        <dbReference type="Proteomes" id="UP001152795"/>
    </source>
</evidence>
<dbReference type="InterPro" id="IPR003034">
    <property type="entry name" value="SAP_dom"/>
</dbReference>
<name>A0A6S7L011_PARCT</name>
<evidence type="ECO:0000313" key="2">
    <source>
        <dbReference type="EMBL" id="CAB4031912.1"/>
    </source>
</evidence>
<dbReference type="Pfam" id="PF02037">
    <property type="entry name" value="SAP"/>
    <property type="match status" value="1"/>
</dbReference>
<feature type="domain" description="SAP" evidence="1">
    <location>
        <begin position="96"/>
        <end position="132"/>
    </location>
</feature>
<gene>
    <name evidence="2" type="ORF">PACLA_8A067347</name>
</gene>
<feature type="non-terminal residue" evidence="2">
    <location>
        <position position="1"/>
    </location>
</feature>
<dbReference type="EMBL" id="CACRXK020017981">
    <property type="protein sequence ID" value="CAB4031912.1"/>
    <property type="molecule type" value="Genomic_DNA"/>
</dbReference>
<comment type="caution">
    <text evidence="2">The sequence shown here is derived from an EMBL/GenBank/DDBJ whole genome shotgun (WGS) entry which is preliminary data.</text>
</comment>
<dbReference type="OrthoDB" id="5983224at2759"/>
<dbReference type="Proteomes" id="UP001152795">
    <property type="component" value="Unassembled WGS sequence"/>
</dbReference>
<evidence type="ECO:0000259" key="1">
    <source>
        <dbReference type="Pfam" id="PF02037"/>
    </source>
</evidence>
<keyword evidence="3" id="KW-1185">Reference proteome</keyword>
<organism evidence="2 3">
    <name type="scientific">Paramuricea clavata</name>
    <name type="common">Red gorgonian</name>
    <name type="synonym">Violescent sea-whip</name>
    <dbReference type="NCBI Taxonomy" id="317549"/>
    <lineage>
        <taxon>Eukaryota</taxon>
        <taxon>Metazoa</taxon>
        <taxon>Cnidaria</taxon>
        <taxon>Anthozoa</taxon>
        <taxon>Octocorallia</taxon>
        <taxon>Malacalcyonacea</taxon>
        <taxon>Plexauridae</taxon>
        <taxon>Paramuricea</taxon>
    </lineage>
</organism>
<protein>
    <recommendedName>
        <fullName evidence="1">SAP domain-containing protein</fullName>
    </recommendedName>
</protein>